<gene>
    <name evidence="4" type="ORF">A4R35_13425</name>
</gene>
<feature type="region of interest" description="Disordered" evidence="2">
    <location>
        <begin position="128"/>
        <end position="150"/>
    </location>
</feature>
<keyword evidence="5" id="KW-1185">Reference proteome</keyword>
<evidence type="ECO:0000256" key="2">
    <source>
        <dbReference type="SAM" id="MobiDB-lite"/>
    </source>
</evidence>
<dbReference type="InterPro" id="IPR012341">
    <property type="entry name" value="6hp_glycosidase-like_sf"/>
</dbReference>
<evidence type="ECO:0000313" key="5">
    <source>
        <dbReference type="Proteomes" id="UP000248706"/>
    </source>
</evidence>
<name>A0A328VI25_9CHLR</name>
<dbReference type="EMBL" id="MCIF01000002">
    <property type="protein sequence ID" value="RAQ96541.1"/>
    <property type="molecule type" value="Genomic_DNA"/>
</dbReference>
<dbReference type="InterPro" id="IPR008928">
    <property type="entry name" value="6-hairpin_glycosidase_sf"/>
</dbReference>
<dbReference type="Pfam" id="PF22422">
    <property type="entry name" value="MGH1-like_GH"/>
    <property type="match status" value="1"/>
</dbReference>
<keyword evidence="1" id="KW-0175">Coiled coil</keyword>
<evidence type="ECO:0000256" key="1">
    <source>
        <dbReference type="SAM" id="Coils"/>
    </source>
</evidence>
<dbReference type="InterPro" id="IPR054491">
    <property type="entry name" value="MGH1-like_GH"/>
</dbReference>
<sequence>MYEEQQDGPALQTHPDGKRYYALSGRRLYTIATLEGRFPDVGWHQPGEMGGLWAPPIKLLDGYWFALRLPGSEEALWLTAPERWQWSAAGVTFSYTLPALSLAVERREWIVPDESALVIQLTLRALPGSDHPSQQQARPREARASKAEPDLREAAVSEVLCGLVVRSDLHGAWMAEERLGWHDGEDLAEYDEKLAAVVLRDALHPTWTACVGATVAPVAWQVGNSIWGPERTGGRGTGAALWYRCQISSAGAAQLSFLITGPARSAGSAADLFARLTRGGLVLGGLTPVLVEAQHRAQAESRSPFEHCVLSSPDLAFNEVFAWSKANTARLLLEVPGIGAGLMAGLPDFPWWFGCDTAYGVLPLLPIGQTKAAVLSLRTLAAFGERCDPHGAVPHEVLPYGQLWASGNLVELPLFVRALYHTYCWTGDQGLLRELFPFCLQALRAWPLADCDRRATPVPHGKSIVETPEMASEEVQALDVAAYLAEALDCLATLATELDDPGLATDLRQRAAQTRAHVRDAWWVPHEGLFGDLYASPHSLRQHQILLQTRAEEASRASEEGEAQALQEAAAALEEALQEQLASSGSSRAQAEEAPRPWLLYHMVQALALDAGLPSLTQASSLLARLQTPEWQEACGLVLNARRNRAVMTLPSGALAVGAARYGHADQALAWMQRMSTAFGLASPGTLSEYAPDGGCFLQLWSSYGIVWPVVHYFFGLRPEVAKRRLLCIPQPPSSWPRAALRRIPLASASLDVELTVEQDSLQVQLTISEPDWELLPGLALLPNQRICEARLNGRPVTLHPVQLTGFEERTIWLAPALQQTTAYELLVRWSPSAITAGP</sequence>
<dbReference type="Gene3D" id="1.50.10.10">
    <property type="match status" value="1"/>
</dbReference>
<proteinExistence type="predicted"/>
<feature type="domain" description="Mannosylglycerate hydrolase MGH1-like glycoside hydrolase" evidence="3">
    <location>
        <begin position="472"/>
        <end position="535"/>
    </location>
</feature>
<feature type="compositionally biased region" description="Basic and acidic residues" evidence="2">
    <location>
        <begin position="138"/>
        <end position="150"/>
    </location>
</feature>
<dbReference type="OrthoDB" id="49490at2"/>
<evidence type="ECO:0000259" key="3">
    <source>
        <dbReference type="Pfam" id="PF22422"/>
    </source>
</evidence>
<organism evidence="4 5">
    <name type="scientific">Thermogemmatispora tikiterensis</name>
    <dbReference type="NCBI Taxonomy" id="1825093"/>
    <lineage>
        <taxon>Bacteria</taxon>
        <taxon>Bacillati</taxon>
        <taxon>Chloroflexota</taxon>
        <taxon>Ktedonobacteria</taxon>
        <taxon>Thermogemmatisporales</taxon>
        <taxon>Thermogemmatisporaceae</taxon>
        <taxon>Thermogemmatispora</taxon>
    </lineage>
</organism>
<evidence type="ECO:0000313" key="4">
    <source>
        <dbReference type="EMBL" id="RAQ96541.1"/>
    </source>
</evidence>
<feature type="coiled-coil region" evidence="1">
    <location>
        <begin position="556"/>
        <end position="583"/>
    </location>
</feature>
<protein>
    <recommendedName>
        <fullName evidence="3">Mannosylglycerate hydrolase MGH1-like glycoside hydrolase domain-containing protein</fullName>
    </recommendedName>
</protein>
<dbReference type="Proteomes" id="UP000248706">
    <property type="component" value="Unassembled WGS sequence"/>
</dbReference>
<dbReference type="GO" id="GO:0005975">
    <property type="term" value="P:carbohydrate metabolic process"/>
    <property type="evidence" value="ECO:0007669"/>
    <property type="project" value="InterPro"/>
</dbReference>
<accession>A0A328VI25</accession>
<dbReference type="SUPFAM" id="SSF48208">
    <property type="entry name" value="Six-hairpin glycosidases"/>
    <property type="match status" value="1"/>
</dbReference>
<dbReference type="RefSeq" id="WP_112430199.1">
    <property type="nucleotide sequence ID" value="NZ_MCIF01000002.1"/>
</dbReference>
<comment type="caution">
    <text evidence="4">The sequence shown here is derived from an EMBL/GenBank/DDBJ whole genome shotgun (WGS) entry which is preliminary data.</text>
</comment>
<reference evidence="4 5" key="1">
    <citation type="submission" date="2016-08" db="EMBL/GenBank/DDBJ databases">
        <title>Analysis of Carbohydrate Active Enzymes in Thermogemmatispora T81 Reveals Carbohydrate Degradation Ability.</title>
        <authorList>
            <person name="Tomazini A."/>
            <person name="Lal S."/>
            <person name="Stott M."/>
            <person name="Henrissat B."/>
            <person name="Polikarpov I."/>
            <person name="Sparling R."/>
            <person name="Levin D.B."/>
        </authorList>
    </citation>
    <scope>NUCLEOTIDE SEQUENCE [LARGE SCALE GENOMIC DNA]</scope>
    <source>
        <strain evidence="4 5">T81</strain>
    </source>
</reference>
<dbReference type="AlphaFoldDB" id="A0A328VI25"/>